<evidence type="ECO:0000259" key="1">
    <source>
        <dbReference type="Pfam" id="PF09159"/>
    </source>
</evidence>
<dbReference type="EMBL" id="MN739738">
    <property type="protein sequence ID" value="QHT24087.1"/>
    <property type="molecule type" value="Genomic_DNA"/>
</dbReference>
<dbReference type="Pfam" id="PF09159">
    <property type="entry name" value="Ydc2-catalyt"/>
    <property type="match status" value="1"/>
</dbReference>
<dbReference type="InterPro" id="IPR015242">
    <property type="entry name" value="Ydc2_cat"/>
</dbReference>
<reference evidence="2" key="1">
    <citation type="journal article" date="2020" name="Nature">
        <title>Giant virus diversity and host interactions through global metagenomics.</title>
        <authorList>
            <person name="Schulz F."/>
            <person name="Roux S."/>
            <person name="Paez-Espino D."/>
            <person name="Jungbluth S."/>
            <person name="Walsh D.A."/>
            <person name="Denef V.J."/>
            <person name="McMahon K.D."/>
            <person name="Konstantinidis K.T."/>
            <person name="Eloe-Fadrosh E.A."/>
            <person name="Kyrpides N.C."/>
            <person name="Woyke T."/>
        </authorList>
    </citation>
    <scope>NUCLEOTIDE SEQUENCE</scope>
    <source>
        <strain evidence="2">GVMAG-M-3300023179-132</strain>
    </source>
</reference>
<dbReference type="AlphaFoldDB" id="A0A6C0E4I6"/>
<dbReference type="GO" id="GO:0003676">
    <property type="term" value="F:nucleic acid binding"/>
    <property type="evidence" value="ECO:0007669"/>
    <property type="project" value="InterPro"/>
</dbReference>
<feature type="domain" description="Mitochondrial resolvase Ydc2 catalytic" evidence="1">
    <location>
        <begin position="3"/>
        <end position="71"/>
    </location>
</feature>
<accession>A0A6C0E4I6</accession>
<proteinExistence type="predicted"/>
<protein>
    <recommendedName>
        <fullName evidence="1">Mitochondrial resolvase Ydc2 catalytic domain-containing protein</fullName>
    </recommendedName>
</protein>
<dbReference type="InterPro" id="IPR036397">
    <property type="entry name" value="RNaseH_sf"/>
</dbReference>
<organism evidence="2">
    <name type="scientific">viral metagenome</name>
    <dbReference type="NCBI Taxonomy" id="1070528"/>
    <lineage>
        <taxon>unclassified sequences</taxon>
        <taxon>metagenomes</taxon>
        <taxon>organismal metagenomes</taxon>
    </lineage>
</organism>
<dbReference type="InterPro" id="IPR012337">
    <property type="entry name" value="RNaseH-like_sf"/>
</dbReference>
<evidence type="ECO:0000313" key="2">
    <source>
        <dbReference type="EMBL" id="QHT24087.1"/>
    </source>
</evidence>
<sequence>MKVLSIDIGIKNLAFCLLEKNNIEDGFKIKSWDVVNICETDTFICGFIDKKGIKCTKNAKYKKNDCFCCIKHSKKQTYDIPNKELTSLSKNKIGQLQTLADKYNIVYSPHDKKPELLKIINDHVKANCFDEIKTTNASKVDLITIGTNIKTKFDKLFSGEGVIDYVIIENQISPIANRMKSVQGMVTQYFIMCDVFVEYIEFVSSINKLKDLKTNEIEGIKGGGKINYKDRKQLGIKKCTELITTDYHFNDQIAFFDSHKKKDDLSDSFLQAIWYISSKKL</sequence>
<dbReference type="SUPFAM" id="SSF53098">
    <property type="entry name" value="Ribonuclease H-like"/>
    <property type="match status" value="1"/>
</dbReference>
<dbReference type="Gene3D" id="3.30.420.10">
    <property type="entry name" value="Ribonuclease H-like superfamily/Ribonuclease H"/>
    <property type="match status" value="1"/>
</dbReference>
<name>A0A6C0E4I6_9ZZZZ</name>